<organism evidence="11 12">
    <name type="scientific">Cordylochernes scorpioides</name>
    <dbReference type="NCBI Taxonomy" id="51811"/>
    <lineage>
        <taxon>Eukaryota</taxon>
        <taxon>Metazoa</taxon>
        <taxon>Ecdysozoa</taxon>
        <taxon>Arthropoda</taxon>
        <taxon>Chelicerata</taxon>
        <taxon>Arachnida</taxon>
        <taxon>Pseudoscorpiones</taxon>
        <taxon>Cheliferoidea</taxon>
        <taxon>Chernetidae</taxon>
        <taxon>Cordylochernes</taxon>
    </lineage>
</organism>
<keyword evidence="6 10" id="KW-0879">Wnt signaling pathway</keyword>
<dbReference type="InterPro" id="IPR043158">
    <property type="entry name" value="Wnt_C"/>
</dbReference>
<evidence type="ECO:0000313" key="11">
    <source>
        <dbReference type="EMBL" id="UYV81996.1"/>
    </source>
</evidence>
<evidence type="ECO:0000256" key="1">
    <source>
        <dbReference type="ARBA" id="ARBA00004498"/>
    </source>
</evidence>
<gene>
    <name evidence="11" type="ORF">LAZ67_21000353</name>
</gene>
<dbReference type="SMART" id="SM00097">
    <property type="entry name" value="WNT1"/>
    <property type="match status" value="1"/>
</dbReference>
<evidence type="ECO:0000256" key="5">
    <source>
        <dbReference type="ARBA" id="ARBA00022530"/>
    </source>
</evidence>
<keyword evidence="4" id="KW-0964">Secreted</keyword>
<dbReference type="InterPro" id="IPR005817">
    <property type="entry name" value="Wnt"/>
</dbReference>
<keyword evidence="3 10" id="KW-0217">Developmental protein</keyword>
<dbReference type="EMBL" id="CP092883">
    <property type="protein sequence ID" value="UYV81996.1"/>
    <property type="molecule type" value="Genomic_DNA"/>
</dbReference>
<dbReference type="PANTHER" id="PTHR12027:SF72">
    <property type="entry name" value="PROTEIN WNT-6"/>
    <property type="match status" value="1"/>
</dbReference>
<protein>
    <recommendedName>
        <fullName evidence="10">Protein Wnt</fullName>
    </recommendedName>
</protein>
<sequence>MSRDRPTLLDPARLCRKQRALRAQDRASICREEPAVIRALTRGANLALRECQFQFRHRRWNCSAARRSLRKVLLRDTREAGFLNAVAAAGMSWAVAEACGRGRVACPCQRPPGDWAWAGCGDNLEVGEARSKPFLLEAPRGGGADVRASALRHNYEAGRIAVRRHIRRVCKCHGMSGSCTLQSCWRKLPSFRTVGAELKARFDGASKVTAGNDGSGFVPVGGPSLKPPGPSDLVYLEDSPNYCEPDRRAGSLGTRHRLCNHSSAGVEGCDLLCCGRGYQTSRMPEKVHCQCRFHWCCEVVCSTCTRVKLISRCL</sequence>
<keyword evidence="7" id="KW-1015">Disulfide bond</keyword>
<dbReference type="PROSITE" id="PS00246">
    <property type="entry name" value="WNT1"/>
    <property type="match status" value="1"/>
</dbReference>
<proteinExistence type="inferred from homology"/>
<evidence type="ECO:0000256" key="3">
    <source>
        <dbReference type="ARBA" id="ARBA00022473"/>
    </source>
</evidence>
<evidence type="ECO:0000313" key="12">
    <source>
        <dbReference type="Proteomes" id="UP001235939"/>
    </source>
</evidence>
<keyword evidence="9" id="KW-0449">Lipoprotein</keyword>
<reference evidence="11 12" key="1">
    <citation type="submission" date="2022-01" db="EMBL/GenBank/DDBJ databases">
        <title>A chromosomal length assembly of Cordylochernes scorpioides.</title>
        <authorList>
            <person name="Zeh D."/>
            <person name="Zeh J."/>
        </authorList>
    </citation>
    <scope>NUCLEOTIDE SEQUENCE [LARGE SCALE GENOMIC DNA]</scope>
    <source>
        <strain evidence="11">IN4F17</strain>
        <tissue evidence="11">Whole Body</tissue>
    </source>
</reference>
<evidence type="ECO:0000256" key="10">
    <source>
        <dbReference type="RuleBase" id="RU003500"/>
    </source>
</evidence>
<evidence type="ECO:0000256" key="4">
    <source>
        <dbReference type="ARBA" id="ARBA00022525"/>
    </source>
</evidence>
<accession>A0ABY6LLG8</accession>
<dbReference type="InterPro" id="IPR018161">
    <property type="entry name" value="Wnt_CS"/>
</dbReference>
<evidence type="ECO:0000256" key="9">
    <source>
        <dbReference type="ARBA" id="ARBA00023288"/>
    </source>
</evidence>
<evidence type="ECO:0000256" key="2">
    <source>
        <dbReference type="ARBA" id="ARBA00005683"/>
    </source>
</evidence>
<keyword evidence="8" id="KW-0325">Glycoprotein</keyword>
<comment type="function">
    <text evidence="10">Ligand for members of the frizzled family of seven transmembrane receptors.</text>
</comment>
<comment type="similarity">
    <text evidence="2 10">Belongs to the Wnt family.</text>
</comment>
<dbReference type="Proteomes" id="UP001235939">
    <property type="component" value="Chromosome 21"/>
</dbReference>
<evidence type="ECO:0000256" key="7">
    <source>
        <dbReference type="ARBA" id="ARBA00023157"/>
    </source>
</evidence>
<dbReference type="PANTHER" id="PTHR12027">
    <property type="entry name" value="WNT RELATED"/>
    <property type="match status" value="1"/>
</dbReference>
<comment type="subcellular location">
    <subcellularLocation>
        <location evidence="1 10">Secreted</location>
        <location evidence="1 10">Extracellular space</location>
        <location evidence="1 10">Extracellular matrix</location>
    </subcellularLocation>
</comment>
<keyword evidence="5" id="KW-0272">Extracellular matrix</keyword>
<dbReference type="PRINTS" id="PR01349">
    <property type="entry name" value="WNTPROTEIN"/>
</dbReference>
<name>A0ABY6LLG8_9ARAC</name>
<dbReference type="Pfam" id="PF00110">
    <property type="entry name" value="wnt"/>
    <property type="match status" value="1"/>
</dbReference>
<evidence type="ECO:0000256" key="6">
    <source>
        <dbReference type="ARBA" id="ARBA00022687"/>
    </source>
</evidence>
<keyword evidence="12" id="KW-1185">Reference proteome</keyword>
<evidence type="ECO:0000256" key="8">
    <source>
        <dbReference type="ARBA" id="ARBA00023180"/>
    </source>
</evidence>
<dbReference type="Gene3D" id="3.30.2460.20">
    <property type="match status" value="1"/>
</dbReference>